<comment type="caution">
    <text evidence="3">The sequence shown here is derived from an EMBL/GenBank/DDBJ whole genome shotgun (WGS) entry which is preliminary data.</text>
</comment>
<keyword evidence="1" id="KW-0175">Coiled coil</keyword>
<name>A0ABN9LR63_9NEOB</name>
<dbReference type="Proteomes" id="UP001176940">
    <property type="component" value="Unassembled WGS sequence"/>
</dbReference>
<protein>
    <submittedName>
        <fullName evidence="3">Uncharacterized protein</fullName>
    </submittedName>
</protein>
<evidence type="ECO:0000313" key="4">
    <source>
        <dbReference type="Proteomes" id="UP001176940"/>
    </source>
</evidence>
<organism evidence="3 4">
    <name type="scientific">Ranitomeya imitator</name>
    <name type="common">mimic poison frog</name>
    <dbReference type="NCBI Taxonomy" id="111125"/>
    <lineage>
        <taxon>Eukaryota</taxon>
        <taxon>Metazoa</taxon>
        <taxon>Chordata</taxon>
        <taxon>Craniata</taxon>
        <taxon>Vertebrata</taxon>
        <taxon>Euteleostomi</taxon>
        <taxon>Amphibia</taxon>
        <taxon>Batrachia</taxon>
        <taxon>Anura</taxon>
        <taxon>Neobatrachia</taxon>
        <taxon>Hyloidea</taxon>
        <taxon>Dendrobatidae</taxon>
        <taxon>Dendrobatinae</taxon>
        <taxon>Ranitomeya</taxon>
    </lineage>
</organism>
<evidence type="ECO:0000313" key="3">
    <source>
        <dbReference type="EMBL" id="CAJ0948416.1"/>
    </source>
</evidence>
<dbReference type="Gene3D" id="2.130.10.10">
    <property type="entry name" value="YVTN repeat-like/Quinoprotein amine dehydrogenase"/>
    <property type="match status" value="1"/>
</dbReference>
<proteinExistence type="predicted"/>
<dbReference type="EMBL" id="CAUEEQ010028420">
    <property type="protein sequence ID" value="CAJ0948416.1"/>
    <property type="molecule type" value="Genomic_DNA"/>
</dbReference>
<keyword evidence="4" id="KW-1185">Reference proteome</keyword>
<feature type="coiled-coil region" evidence="1">
    <location>
        <begin position="31"/>
        <end position="72"/>
    </location>
</feature>
<reference evidence="3" key="1">
    <citation type="submission" date="2023-07" db="EMBL/GenBank/DDBJ databases">
        <authorList>
            <person name="Stuckert A."/>
        </authorList>
    </citation>
    <scope>NUCLEOTIDE SEQUENCE</scope>
</reference>
<sequence>MSESGAGGSSVYDTSSLLQYCNDDGLSGPSAMDTDDRISNLEQRLQLQEDEMQVLRAALSDALRRLRVCEERGDPLRGRQGEGTVIISMMLLFLDVLAGPHVVKPPPRSSQNGMASRRRSGMSTSPSSPKKGGTPVFSKSVRRPLSPDRLSFVKRDMSDARSRLLVSSGGRRDGKSKQVVFYPEEGVVKLYLRGRSVPLYVPDSLVASYSLEAKGELPPKELQLEWVYPDV</sequence>
<evidence type="ECO:0000256" key="2">
    <source>
        <dbReference type="SAM" id="MobiDB-lite"/>
    </source>
</evidence>
<dbReference type="InterPro" id="IPR015943">
    <property type="entry name" value="WD40/YVTN_repeat-like_dom_sf"/>
</dbReference>
<dbReference type="CDD" id="cd21948">
    <property type="entry name" value="TD_EMAP2"/>
    <property type="match status" value="1"/>
</dbReference>
<gene>
    <name evidence="3" type="ORF">RIMI_LOCUS12143264</name>
</gene>
<accession>A0ABN9LR63</accession>
<feature type="region of interest" description="Disordered" evidence="2">
    <location>
        <begin position="102"/>
        <end position="142"/>
    </location>
</feature>
<evidence type="ECO:0000256" key="1">
    <source>
        <dbReference type="SAM" id="Coils"/>
    </source>
</evidence>